<dbReference type="EMBL" id="OVEO01000002">
    <property type="protein sequence ID" value="SPQ94310.1"/>
    <property type="molecule type" value="Genomic_DNA"/>
</dbReference>
<dbReference type="PROSITE" id="PS50003">
    <property type="entry name" value="PH_DOMAIN"/>
    <property type="match status" value="1"/>
</dbReference>
<dbReference type="Gene3D" id="2.30.29.30">
    <property type="entry name" value="Pleckstrin-homology domain (PH domain)/Phosphotyrosine-binding domain (PTB)"/>
    <property type="match status" value="1"/>
</dbReference>
<dbReference type="SUPFAM" id="SSF48350">
    <property type="entry name" value="GTPase activation domain, GAP"/>
    <property type="match status" value="1"/>
</dbReference>
<sequence length="637" mass="70892">MDVRFTVRFLLANGEQSVQLCRGSATIVSLKRLLIRKKPHCFPENTVEQDIAMRLANARLFVLSDDDSLLSVLSRWPLFRESDDADVTPDIVVFPTADVNDQLKVQERKLSAGDPIVVAGPLQRRRKNSTKFKKQYCVIQSFTLFSFASESDYRHHRPAVQAYPLGSCQFADVPGIPFAFQIVVEMLCPGKSLVLKADDSAEYRMWMNALELITYRYAKCTLSRLTDQLESEFGLETEGIFRIASSAPATRVLRLGCERGVSPTDAHVDEHAICGLIKSVLRQLNPPLFTFKFYEDFTRIATQTSMGPTLMCERLSLLFGELPLHVIGLCEFLIAFLGRVSGHSMRNKMTPYNLGVVFGPNLLRPRSDNASESLRGSSIPDLVAFIIEHRDRIFPSRSFADFLVHKVNDVVVPVVPPPKAPCDPAPPCRPTPPAQVDDFVPGGASPGALEVPPQAPEERTEDEEQLPPPLPTDDEAESISDVVPLRRPTICVSDGAETTEFDTDVEETAEEECLDAVETGSVSSLSPSPDMPSPMHNHASEAQPPVYENELGDMFSMERLCKEMQGISADWDEHLAELARSVEETMARVQTTGPVDPMVLAHLTRCIEVEREWRAKAEQNGALMLRLLARVEQDENI</sequence>
<reference evidence="5 7" key="1">
    <citation type="submission" date="2015-02" db="EMBL/GenBank/DDBJ databases">
        <authorList>
            <person name="Chooi Y.-H."/>
        </authorList>
    </citation>
    <scope>NUCLEOTIDE SEQUENCE [LARGE SCALE GENOMIC DNA]</scope>
    <source>
        <strain evidence="5">E3</strain>
    </source>
</reference>
<dbReference type="Gene3D" id="1.10.555.10">
    <property type="entry name" value="Rho GTPase activation protein"/>
    <property type="match status" value="1"/>
</dbReference>
<feature type="domain" description="PH" evidence="3">
    <location>
        <begin position="115"/>
        <end position="215"/>
    </location>
</feature>
<accession>A0A0G4III2</accession>
<dbReference type="SUPFAM" id="SSF50729">
    <property type="entry name" value="PH domain-like"/>
    <property type="match status" value="1"/>
</dbReference>
<geneLocation type="mitochondrion" evidence="6"/>
<evidence type="ECO:0000313" key="6">
    <source>
        <dbReference type="EMBL" id="SPQ94310.1"/>
    </source>
</evidence>
<dbReference type="InterPro" id="IPR001849">
    <property type="entry name" value="PH_domain"/>
</dbReference>
<feature type="domain" description="Rho-GAP" evidence="4">
    <location>
        <begin position="208"/>
        <end position="394"/>
    </location>
</feature>
<dbReference type="CDD" id="cd00821">
    <property type="entry name" value="PH"/>
    <property type="match status" value="1"/>
</dbReference>
<dbReference type="PROSITE" id="PS50238">
    <property type="entry name" value="RHOGAP"/>
    <property type="match status" value="1"/>
</dbReference>
<dbReference type="GO" id="GO:0007165">
    <property type="term" value="P:signal transduction"/>
    <property type="evidence" value="ECO:0007669"/>
    <property type="project" value="InterPro"/>
</dbReference>
<dbReference type="SMART" id="SM00233">
    <property type="entry name" value="PH"/>
    <property type="match status" value="1"/>
</dbReference>
<feature type="compositionally biased region" description="Pro residues" evidence="2">
    <location>
        <begin position="421"/>
        <end position="433"/>
    </location>
</feature>
<gene>
    <name evidence="5" type="ORF">PBRA_003792</name>
    <name evidence="6" type="ORF">PLBR_LOCUS1525</name>
</gene>
<dbReference type="Proteomes" id="UP000290189">
    <property type="component" value="Unassembled WGS sequence"/>
</dbReference>
<dbReference type="InterPro" id="IPR000198">
    <property type="entry name" value="RhoGAP_dom"/>
</dbReference>
<dbReference type="Proteomes" id="UP000039324">
    <property type="component" value="Unassembled WGS sequence"/>
</dbReference>
<dbReference type="InterPro" id="IPR008936">
    <property type="entry name" value="Rho_GTPase_activation_prot"/>
</dbReference>
<dbReference type="PANTHER" id="PTHR15228">
    <property type="entry name" value="SPERMATHECAL PHYSIOLOGY VARIANT"/>
    <property type="match status" value="1"/>
</dbReference>
<dbReference type="Pfam" id="PF00620">
    <property type="entry name" value="RhoGAP"/>
    <property type="match status" value="1"/>
</dbReference>
<dbReference type="SMART" id="SM00324">
    <property type="entry name" value="RhoGAP"/>
    <property type="match status" value="1"/>
</dbReference>
<protein>
    <recommendedName>
        <fullName evidence="9">Rho-GAP domain-containing protein</fullName>
    </recommendedName>
</protein>
<dbReference type="InterPro" id="IPR051025">
    <property type="entry name" value="RhoGAP"/>
</dbReference>
<dbReference type="OrthoDB" id="19923at2759"/>
<dbReference type="EMBL" id="CDSF01000002">
    <property type="protein sequence ID" value="CEO94979.1"/>
    <property type="molecule type" value="Genomic_DNA"/>
</dbReference>
<dbReference type="AlphaFoldDB" id="A0A0G4III2"/>
<feature type="region of interest" description="Disordered" evidence="2">
    <location>
        <begin position="518"/>
        <end position="543"/>
    </location>
</feature>
<keyword evidence="7" id="KW-1185">Reference proteome</keyword>
<evidence type="ECO:0000313" key="5">
    <source>
        <dbReference type="EMBL" id="CEO94979.1"/>
    </source>
</evidence>
<organism evidence="5 7">
    <name type="scientific">Plasmodiophora brassicae</name>
    <name type="common">Clubroot disease agent</name>
    <dbReference type="NCBI Taxonomy" id="37360"/>
    <lineage>
        <taxon>Eukaryota</taxon>
        <taxon>Sar</taxon>
        <taxon>Rhizaria</taxon>
        <taxon>Endomyxa</taxon>
        <taxon>Phytomyxea</taxon>
        <taxon>Plasmodiophorida</taxon>
        <taxon>Plasmodiophoridae</taxon>
        <taxon>Plasmodiophora</taxon>
    </lineage>
</organism>
<evidence type="ECO:0008006" key="9">
    <source>
        <dbReference type="Google" id="ProtNLM"/>
    </source>
</evidence>
<keyword evidence="6" id="KW-0496">Mitochondrion</keyword>
<reference evidence="6 8" key="2">
    <citation type="submission" date="2018-03" db="EMBL/GenBank/DDBJ databases">
        <authorList>
            <person name="Fogelqvist J."/>
        </authorList>
    </citation>
    <scope>NUCLEOTIDE SEQUENCE [LARGE SCALE GENOMIC DNA]</scope>
</reference>
<dbReference type="CDD" id="cd00159">
    <property type="entry name" value="RhoGAP"/>
    <property type="match status" value="1"/>
</dbReference>
<dbReference type="PANTHER" id="PTHR15228:SF25">
    <property type="entry name" value="F-BAR DOMAIN-CONTAINING PROTEIN"/>
    <property type="match status" value="1"/>
</dbReference>
<evidence type="ECO:0000256" key="2">
    <source>
        <dbReference type="SAM" id="MobiDB-lite"/>
    </source>
</evidence>
<proteinExistence type="predicted"/>
<dbReference type="InterPro" id="IPR011993">
    <property type="entry name" value="PH-like_dom_sf"/>
</dbReference>
<dbReference type="GO" id="GO:0005096">
    <property type="term" value="F:GTPase activator activity"/>
    <property type="evidence" value="ECO:0007669"/>
    <property type="project" value="UniProtKB-KW"/>
</dbReference>
<evidence type="ECO:0000313" key="8">
    <source>
        <dbReference type="Proteomes" id="UP000290189"/>
    </source>
</evidence>
<evidence type="ECO:0000259" key="3">
    <source>
        <dbReference type="PROSITE" id="PS50003"/>
    </source>
</evidence>
<keyword evidence="1" id="KW-0343">GTPase activation</keyword>
<evidence type="ECO:0000259" key="4">
    <source>
        <dbReference type="PROSITE" id="PS50238"/>
    </source>
</evidence>
<evidence type="ECO:0000256" key="1">
    <source>
        <dbReference type="ARBA" id="ARBA00022468"/>
    </source>
</evidence>
<feature type="compositionally biased region" description="Low complexity" evidence="2">
    <location>
        <begin position="518"/>
        <end position="528"/>
    </location>
</feature>
<dbReference type="Pfam" id="PF00169">
    <property type="entry name" value="PH"/>
    <property type="match status" value="1"/>
</dbReference>
<evidence type="ECO:0000313" key="7">
    <source>
        <dbReference type="Proteomes" id="UP000039324"/>
    </source>
</evidence>
<name>A0A0G4III2_PLABS</name>
<feature type="region of interest" description="Disordered" evidence="2">
    <location>
        <begin position="421"/>
        <end position="483"/>
    </location>
</feature>
<dbReference type="STRING" id="37360.A0A0G4III2"/>